<gene>
    <name evidence="9" type="ORF">CNMCM5623_000986</name>
    <name evidence="10" type="ORF">CNMCM7691_009404</name>
</gene>
<dbReference type="GO" id="GO:0005634">
    <property type="term" value="C:nucleus"/>
    <property type="evidence" value="ECO:0007669"/>
    <property type="project" value="UniProtKB-SubCell"/>
</dbReference>
<evidence type="ECO:0000259" key="8">
    <source>
        <dbReference type="PROSITE" id="PS50048"/>
    </source>
</evidence>
<dbReference type="SMART" id="SM00906">
    <property type="entry name" value="Fungal_trans"/>
    <property type="match status" value="1"/>
</dbReference>
<dbReference type="GO" id="GO:0008270">
    <property type="term" value="F:zinc ion binding"/>
    <property type="evidence" value="ECO:0007669"/>
    <property type="project" value="InterPro"/>
</dbReference>
<dbReference type="GO" id="GO:0003677">
    <property type="term" value="F:DNA binding"/>
    <property type="evidence" value="ECO:0007669"/>
    <property type="project" value="UniProtKB-KW"/>
</dbReference>
<dbReference type="PANTHER" id="PTHR31001:SF91">
    <property type="entry name" value="ZN(II)2CYS6 TRANSCRIPTION FACTOR (EUROFUNG)"/>
    <property type="match status" value="1"/>
</dbReference>
<dbReference type="PROSITE" id="PS50048">
    <property type="entry name" value="ZN2_CY6_FUNGAL_2"/>
    <property type="match status" value="1"/>
</dbReference>
<keyword evidence="2" id="KW-0479">Metal-binding</keyword>
<dbReference type="EMBL" id="JACBAG010001844">
    <property type="protein sequence ID" value="KAF7180237.1"/>
    <property type="molecule type" value="Genomic_DNA"/>
</dbReference>
<dbReference type="EMBL" id="JACBAE010001279">
    <property type="protein sequence ID" value="KAF7167798.1"/>
    <property type="molecule type" value="Genomic_DNA"/>
</dbReference>
<sequence>MVESAYTVSPKPLMPRRVVASGRSCLECRRRKIKCDRSLPCAYCTRTRIECTYPPKPTDREAVSTDHDPLLARVERLEGILQSLQSDLAQVRHRLPITSDNCQEQEGDHVGSTVEHDLRCSSPASHPPLSFAGRLGHSFPFQLGPSLPLGPFHPSPPVISTIWQTYLDVVDPVLKIFHVPTVQRHVFSLIRGQPIRDARTECLIFAIYYSTVVAMSAAECQSEFHEERTTLLSRYRMGVEHALLKANFLNSVDMMVLQAFSLYLICGRRDENGPDVCALIGVAIGTAMKIGLHSDGAATGLRPFKVEMRRRLWWQICTLDVRTAEDHGVEPSIMESAFTTELPSNVNDASLDPNMSELPQAQLGRTEMLFSLVRFEVSRFARRVVFSDRFCSSNSYPILNEAQKCTAIDQFREHIEQQYLAYCDKGVPLDCVTAAITRLILVKLKLAVFKPRRDRKPVVPVRSNYGRVCEDVLHHAFRLRQYERGTRWLWLFQTYVEWDALAYLLLELCLAPSWDPSGTAWKAADEVYHHWNNDPDIRHDRRWRHIEELRAQALTVRERMQGTPPISSSSREQSDLDHTKAVAEDPAHNNDIPQESNTSKITEEYLPFVSAIQRAECNLSTEQASPTCGLTSVATEATARPLAPSAIPSSAADLPGGGTACEWSTGLFEQYWQVAEPEQGDSRWWL</sequence>
<dbReference type="CDD" id="cd00067">
    <property type="entry name" value="GAL4"/>
    <property type="match status" value="1"/>
</dbReference>
<evidence type="ECO:0000313" key="11">
    <source>
        <dbReference type="Proteomes" id="UP000641853"/>
    </source>
</evidence>
<dbReference type="Proteomes" id="UP000641853">
    <property type="component" value="Unassembled WGS sequence"/>
</dbReference>
<dbReference type="CDD" id="cd12148">
    <property type="entry name" value="fungal_TF_MHR"/>
    <property type="match status" value="1"/>
</dbReference>
<dbReference type="InterPro" id="IPR050613">
    <property type="entry name" value="Sec_Metabolite_Reg"/>
</dbReference>
<keyword evidence="4" id="KW-0238">DNA-binding</keyword>
<dbReference type="SMART" id="SM00066">
    <property type="entry name" value="GAL4"/>
    <property type="match status" value="1"/>
</dbReference>
<dbReference type="GO" id="GO:0000981">
    <property type="term" value="F:DNA-binding transcription factor activity, RNA polymerase II-specific"/>
    <property type="evidence" value="ECO:0007669"/>
    <property type="project" value="InterPro"/>
</dbReference>
<evidence type="ECO:0000313" key="12">
    <source>
        <dbReference type="Proteomes" id="UP000654922"/>
    </source>
</evidence>
<evidence type="ECO:0000256" key="3">
    <source>
        <dbReference type="ARBA" id="ARBA00023015"/>
    </source>
</evidence>
<reference evidence="9" key="1">
    <citation type="submission" date="2020-06" db="EMBL/GenBank/DDBJ databases">
        <title>Draft genome sequences of strains closely related to Aspergillus parafelis and Aspergillus hiratsukae.</title>
        <authorList>
            <person name="Dos Santos R.A.C."/>
            <person name="Rivero-Menendez O."/>
            <person name="Steenwyk J.L."/>
            <person name="Mead M.E."/>
            <person name="Goldman G.H."/>
            <person name="Alastruey-Izquierdo A."/>
            <person name="Rokas A."/>
        </authorList>
    </citation>
    <scope>NUCLEOTIDE SEQUENCE</scope>
    <source>
        <strain evidence="9">CNM-CM5623</strain>
        <strain evidence="10">CNM-CM7691</strain>
    </source>
</reference>
<evidence type="ECO:0000256" key="4">
    <source>
        <dbReference type="ARBA" id="ARBA00023125"/>
    </source>
</evidence>
<dbReference type="InterPro" id="IPR036864">
    <property type="entry name" value="Zn2-C6_fun-type_DNA-bd_sf"/>
</dbReference>
<dbReference type="Proteomes" id="UP000654922">
    <property type="component" value="Unassembled WGS sequence"/>
</dbReference>
<dbReference type="PANTHER" id="PTHR31001">
    <property type="entry name" value="UNCHARACTERIZED TRANSCRIPTIONAL REGULATORY PROTEIN"/>
    <property type="match status" value="1"/>
</dbReference>
<dbReference type="GO" id="GO:0006351">
    <property type="term" value="P:DNA-templated transcription"/>
    <property type="evidence" value="ECO:0007669"/>
    <property type="project" value="InterPro"/>
</dbReference>
<comment type="caution">
    <text evidence="9">The sequence shown here is derived from an EMBL/GenBank/DDBJ whole genome shotgun (WGS) entry which is preliminary data.</text>
</comment>
<keyword evidence="3" id="KW-0805">Transcription regulation</keyword>
<dbReference type="PROSITE" id="PS00463">
    <property type="entry name" value="ZN2_CY6_FUNGAL_1"/>
    <property type="match status" value="1"/>
</dbReference>
<dbReference type="Pfam" id="PF00172">
    <property type="entry name" value="Zn_clus"/>
    <property type="match status" value="1"/>
</dbReference>
<evidence type="ECO:0000313" key="10">
    <source>
        <dbReference type="EMBL" id="KAF7180237.1"/>
    </source>
</evidence>
<evidence type="ECO:0000256" key="7">
    <source>
        <dbReference type="SAM" id="MobiDB-lite"/>
    </source>
</evidence>
<keyword evidence="11" id="KW-1185">Reference proteome</keyword>
<feature type="domain" description="Zn(2)-C6 fungal-type" evidence="8">
    <location>
        <begin position="24"/>
        <end position="53"/>
    </location>
</feature>
<organism evidence="9 12">
    <name type="scientific">Aspergillus felis</name>
    <dbReference type="NCBI Taxonomy" id="1287682"/>
    <lineage>
        <taxon>Eukaryota</taxon>
        <taxon>Fungi</taxon>
        <taxon>Dikarya</taxon>
        <taxon>Ascomycota</taxon>
        <taxon>Pezizomycotina</taxon>
        <taxon>Eurotiomycetes</taxon>
        <taxon>Eurotiomycetidae</taxon>
        <taxon>Eurotiales</taxon>
        <taxon>Aspergillaceae</taxon>
        <taxon>Aspergillus</taxon>
        <taxon>Aspergillus subgen. Fumigati</taxon>
    </lineage>
</organism>
<feature type="compositionally biased region" description="Basic and acidic residues" evidence="7">
    <location>
        <begin position="572"/>
        <end position="588"/>
    </location>
</feature>
<dbReference type="AlphaFoldDB" id="A0A8H6Q7I4"/>
<evidence type="ECO:0000256" key="2">
    <source>
        <dbReference type="ARBA" id="ARBA00022723"/>
    </source>
</evidence>
<evidence type="ECO:0000313" key="9">
    <source>
        <dbReference type="EMBL" id="KAF7167798.1"/>
    </source>
</evidence>
<proteinExistence type="predicted"/>
<dbReference type="OrthoDB" id="435881at2759"/>
<keyword evidence="5" id="KW-0804">Transcription</keyword>
<name>A0A8H6Q7I4_9EURO</name>
<dbReference type="SUPFAM" id="SSF57701">
    <property type="entry name" value="Zn2/Cys6 DNA-binding domain"/>
    <property type="match status" value="1"/>
</dbReference>
<feature type="region of interest" description="Disordered" evidence="7">
    <location>
        <begin position="557"/>
        <end position="599"/>
    </location>
</feature>
<keyword evidence="6" id="KW-0539">Nucleus</keyword>
<accession>A0A8H6Q7I4</accession>
<dbReference type="Gene3D" id="4.10.240.10">
    <property type="entry name" value="Zn(2)-C6 fungal-type DNA-binding domain"/>
    <property type="match status" value="1"/>
</dbReference>
<dbReference type="InterPro" id="IPR001138">
    <property type="entry name" value="Zn2Cys6_DnaBD"/>
</dbReference>
<protein>
    <recommendedName>
        <fullName evidence="8">Zn(2)-C6 fungal-type domain-containing protein</fullName>
    </recommendedName>
</protein>
<dbReference type="Pfam" id="PF04082">
    <property type="entry name" value="Fungal_trans"/>
    <property type="match status" value="1"/>
</dbReference>
<evidence type="ECO:0000256" key="5">
    <source>
        <dbReference type="ARBA" id="ARBA00023163"/>
    </source>
</evidence>
<evidence type="ECO:0000256" key="6">
    <source>
        <dbReference type="ARBA" id="ARBA00023242"/>
    </source>
</evidence>
<dbReference type="InterPro" id="IPR007219">
    <property type="entry name" value="XnlR_reg_dom"/>
</dbReference>
<evidence type="ECO:0000256" key="1">
    <source>
        <dbReference type="ARBA" id="ARBA00004123"/>
    </source>
</evidence>
<comment type="subcellular location">
    <subcellularLocation>
        <location evidence="1">Nucleus</location>
    </subcellularLocation>
</comment>